<organism evidence="4 6">
    <name type="scientific">Dracunculus medinensis</name>
    <name type="common">Guinea worm</name>
    <dbReference type="NCBI Taxonomy" id="318479"/>
    <lineage>
        <taxon>Eukaryota</taxon>
        <taxon>Metazoa</taxon>
        <taxon>Ecdysozoa</taxon>
        <taxon>Nematoda</taxon>
        <taxon>Chromadorea</taxon>
        <taxon>Rhabditida</taxon>
        <taxon>Spirurina</taxon>
        <taxon>Dracunculoidea</taxon>
        <taxon>Dracunculidae</taxon>
        <taxon>Dracunculus</taxon>
    </lineage>
</organism>
<dbReference type="OrthoDB" id="308440at2759"/>
<dbReference type="GO" id="GO:0051301">
    <property type="term" value="P:cell division"/>
    <property type="evidence" value="ECO:0007669"/>
    <property type="project" value="TreeGrafter"/>
</dbReference>
<proteinExistence type="predicted"/>
<accession>A0A0N4UFI3</accession>
<dbReference type="EMBL" id="UYYG01000013">
    <property type="protein sequence ID" value="VDN51122.1"/>
    <property type="molecule type" value="Genomic_DNA"/>
</dbReference>
<protein>
    <submittedName>
        <fullName evidence="6">TPR_REGION domain-containing protein</fullName>
    </submittedName>
</protein>
<dbReference type="STRING" id="318479.A0A0N4UFI3"/>
<dbReference type="PANTHER" id="PTHR12558">
    <property type="entry name" value="CELL DIVISION CYCLE 16,23,27"/>
    <property type="match status" value="1"/>
</dbReference>
<dbReference type="WBParaSite" id="DME_0000619801-mRNA-1">
    <property type="protein sequence ID" value="DME_0000619801-mRNA-1"/>
    <property type="gene ID" value="DME_0000619801"/>
</dbReference>
<dbReference type="Proteomes" id="UP000274756">
    <property type="component" value="Unassembled WGS sequence"/>
</dbReference>
<keyword evidence="1 2" id="KW-0802">TPR repeat</keyword>
<evidence type="ECO:0000313" key="3">
    <source>
        <dbReference type="EMBL" id="VDN51122.1"/>
    </source>
</evidence>
<dbReference type="SUPFAM" id="SSF48452">
    <property type="entry name" value="TPR-like"/>
    <property type="match status" value="2"/>
</dbReference>
<evidence type="ECO:0000313" key="6">
    <source>
        <dbReference type="WBParaSite" id="DME_0000619801-mRNA-1"/>
    </source>
</evidence>
<dbReference type="GO" id="GO:0005680">
    <property type="term" value="C:anaphase-promoting complex"/>
    <property type="evidence" value="ECO:0007669"/>
    <property type="project" value="TreeGrafter"/>
</dbReference>
<evidence type="ECO:0000313" key="4">
    <source>
        <dbReference type="Proteomes" id="UP000038040"/>
    </source>
</evidence>
<gene>
    <name evidence="3" type="ORF">DME_LOCUS1095</name>
</gene>
<evidence type="ECO:0000313" key="5">
    <source>
        <dbReference type="Proteomes" id="UP000274756"/>
    </source>
</evidence>
<dbReference type="Gene3D" id="1.25.40.10">
    <property type="entry name" value="Tetratricopeptide repeat domain"/>
    <property type="match status" value="4"/>
</dbReference>
<dbReference type="GO" id="GO:0016567">
    <property type="term" value="P:protein ubiquitination"/>
    <property type="evidence" value="ECO:0007669"/>
    <property type="project" value="TreeGrafter"/>
</dbReference>
<dbReference type="Pfam" id="PF13181">
    <property type="entry name" value="TPR_8"/>
    <property type="match status" value="1"/>
</dbReference>
<dbReference type="InterPro" id="IPR011990">
    <property type="entry name" value="TPR-like_helical_dom_sf"/>
</dbReference>
<dbReference type="InterPro" id="IPR019734">
    <property type="entry name" value="TPR_rpt"/>
</dbReference>
<keyword evidence="5" id="KW-1185">Reference proteome</keyword>
<evidence type="ECO:0000256" key="1">
    <source>
        <dbReference type="ARBA" id="ARBA00022803"/>
    </source>
</evidence>
<dbReference type="SMART" id="SM00028">
    <property type="entry name" value="TPR"/>
    <property type="match status" value="5"/>
</dbReference>
<dbReference type="AlphaFoldDB" id="A0A0N4UFI3"/>
<reference evidence="3 5" key="2">
    <citation type="submission" date="2018-11" db="EMBL/GenBank/DDBJ databases">
        <authorList>
            <consortium name="Pathogen Informatics"/>
        </authorList>
    </citation>
    <scope>NUCLEOTIDE SEQUENCE [LARGE SCALE GENOMIC DNA]</scope>
</reference>
<feature type="repeat" description="TPR" evidence="2">
    <location>
        <begin position="215"/>
        <end position="248"/>
    </location>
</feature>
<sequence length="535" mass="59877">MNYFLESLYKLYGLELFEDVITLLELMSNELSPMKDAHAANIASIAADSYFQCDKFVKSQESYYRAITITKSITDSTEELKFSEVELKYRLYRCLIKLNKKEEAVGVLGSIPEDLMTPKVKSALARLHAVVDVRDAKSGMNETVANSLLYHRKVIEDCPEAIDSLTHVIHGGISSPVTVHWSATIQAWLNAHAAIAEKNFSKAITILSTVATNNSRINLLLGNLHYTQGGRQKAMVYLQKAHHLDPGSSNSMDILAYIYAQDQKIKELENLSVNLMETQESVEAYIAYALLAKSQKDFDKAIFFAQKASKISNVMQPMAMLLKAIILMERKRFDEAIQILRDTIVCNVNNFDLYHTLVQAYLMQNKLHEARLVACNCRIQLGHDNARALYLCAIVASREGNSLKDAQKLLEKAISLSNHLLDAVFLLVDLYDRTQNYEKAITLLKKQTETTVNSRLHRLLGDFLSKTNRPVDACYQYRLAVDGDPNAAKAMNALEAIPGISTPEGLASVICPAAPRRRGVAHFVDPSTPNSDRNL</sequence>
<reference evidence="6" key="1">
    <citation type="submission" date="2017-02" db="UniProtKB">
        <authorList>
            <consortium name="WormBaseParasite"/>
        </authorList>
    </citation>
    <scope>IDENTIFICATION</scope>
</reference>
<evidence type="ECO:0000256" key="2">
    <source>
        <dbReference type="PROSITE-ProRule" id="PRU00339"/>
    </source>
</evidence>
<dbReference type="PANTHER" id="PTHR12558:SF36">
    <property type="entry name" value="ANAPHASE-PROMOTING COMPLEX SUBUNIT 7"/>
    <property type="match status" value="1"/>
</dbReference>
<dbReference type="Proteomes" id="UP000038040">
    <property type="component" value="Unplaced"/>
</dbReference>
<dbReference type="GO" id="GO:0045842">
    <property type="term" value="P:positive regulation of mitotic metaphase/anaphase transition"/>
    <property type="evidence" value="ECO:0007669"/>
    <property type="project" value="TreeGrafter"/>
</dbReference>
<name>A0A0N4UFI3_DRAME</name>
<dbReference type="PROSITE" id="PS50005">
    <property type="entry name" value="TPR"/>
    <property type="match status" value="1"/>
</dbReference>
<dbReference type="Pfam" id="PF14559">
    <property type="entry name" value="TPR_19"/>
    <property type="match status" value="1"/>
</dbReference>